<sequence length="269" mass="30928">MEMVVESDRMLDPIIEEHISKKTEATTEDLVDVLLKFQKDELDDDTSRPFSLTRNNIKAIILEMFGAGSEISFATLEWAMLELLKNLNVMERAQLEVRKVFQGYREIEEASLSQLKFLKLVIKEILRLHPPAPLLILRESIKHCQIQGYNIPPTTRVVVNAWAIATAPKCWIEPDMFKPERFEGSSIEYKGTNFELNPFGARRRMCPGMTLGLANIELLLAILLYHFDWKLPNEINPEDLDMNELFGITVRRKSELLVIPIPYTPSSLV</sequence>
<protein>
    <recommendedName>
        <fullName evidence="15">Cytochrome P450</fullName>
    </recommendedName>
</protein>
<dbReference type="PRINTS" id="PR00463">
    <property type="entry name" value="EP450I"/>
</dbReference>
<keyword evidence="8" id="KW-0560">Oxidoreductase</keyword>
<evidence type="ECO:0000256" key="6">
    <source>
        <dbReference type="ARBA" id="ARBA00022723"/>
    </source>
</evidence>
<evidence type="ECO:0000256" key="12">
    <source>
        <dbReference type="PIRSR" id="PIRSR602401-1"/>
    </source>
</evidence>
<dbReference type="FunFam" id="1.10.630.10:FF:000126">
    <property type="entry name" value="Predicted protein"/>
    <property type="match status" value="1"/>
</dbReference>
<proteinExistence type="inferred from homology"/>
<organism evidence="13 14">
    <name type="scientific">Carnegiea gigantea</name>
    <dbReference type="NCBI Taxonomy" id="171969"/>
    <lineage>
        <taxon>Eukaryota</taxon>
        <taxon>Viridiplantae</taxon>
        <taxon>Streptophyta</taxon>
        <taxon>Embryophyta</taxon>
        <taxon>Tracheophyta</taxon>
        <taxon>Spermatophyta</taxon>
        <taxon>Magnoliopsida</taxon>
        <taxon>eudicotyledons</taxon>
        <taxon>Gunneridae</taxon>
        <taxon>Pentapetalae</taxon>
        <taxon>Caryophyllales</taxon>
        <taxon>Cactineae</taxon>
        <taxon>Cactaceae</taxon>
        <taxon>Cactoideae</taxon>
        <taxon>Echinocereeae</taxon>
        <taxon>Carnegiea</taxon>
    </lineage>
</organism>
<dbReference type="Gene3D" id="1.10.630.10">
    <property type="entry name" value="Cytochrome P450"/>
    <property type="match status" value="1"/>
</dbReference>
<keyword evidence="6 12" id="KW-0479">Metal-binding</keyword>
<dbReference type="GO" id="GO:0020037">
    <property type="term" value="F:heme binding"/>
    <property type="evidence" value="ECO:0007669"/>
    <property type="project" value="InterPro"/>
</dbReference>
<comment type="subcellular location">
    <subcellularLocation>
        <location evidence="2">Membrane</location>
        <topology evidence="2">Single-pass membrane protein</topology>
    </subcellularLocation>
</comment>
<keyword evidence="7" id="KW-1133">Transmembrane helix</keyword>
<dbReference type="InterPro" id="IPR036396">
    <property type="entry name" value="Cyt_P450_sf"/>
</dbReference>
<dbReference type="OrthoDB" id="1055148at2759"/>
<evidence type="ECO:0000256" key="11">
    <source>
        <dbReference type="ARBA" id="ARBA00023136"/>
    </source>
</evidence>
<dbReference type="PANTHER" id="PTHR47953:SF19">
    <property type="entry name" value="OS06G0641600 PROTEIN"/>
    <property type="match status" value="1"/>
</dbReference>
<comment type="similarity">
    <text evidence="3">Belongs to the cytochrome P450 family.</text>
</comment>
<dbReference type="InterPro" id="IPR052306">
    <property type="entry name" value="CYP450_71D"/>
</dbReference>
<dbReference type="PRINTS" id="PR00385">
    <property type="entry name" value="P450"/>
</dbReference>
<keyword evidence="11" id="KW-0472">Membrane</keyword>
<dbReference type="Proteomes" id="UP001153076">
    <property type="component" value="Unassembled WGS sequence"/>
</dbReference>
<dbReference type="AlphaFoldDB" id="A0A9Q1Q4A3"/>
<dbReference type="GO" id="GO:0016705">
    <property type="term" value="F:oxidoreductase activity, acting on paired donors, with incorporation or reduction of molecular oxygen"/>
    <property type="evidence" value="ECO:0007669"/>
    <property type="project" value="InterPro"/>
</dbReference>
<keyword evidence="5" id="KW-0812">Transmembrane</keyword>
<evidence type="ECO:0000256" key="8">
    <source>
        <dbReference type="ARBA" id="ARBA00023002"/>
    </source>
</evidence>
<accession>A0A9Q1Q4A3</accession>
<evidence type="ECO:0000256" key="10">
    <source>
        <dbReference type="ARBA" id="ARBA00023033"/>
    </source>
</evidence>
<evidence type="ECO:0000256" key="4">
    <source>
        <dbReference type="ARBA" id="ARBA00022617"/>
    </source>
</evidence>
<dbReference type="InterPro" id="IPR002401">
    <property type="entry name" value="Cyt_P450_E_grp-I"/>
</dbReference>
<feature type="binding site" description="axial binding residue" evidence="12">
    <location>
        <position position="206"/>
    </location>
    <ligand>
        <name>heme</name>
        <dbReference type="ChEBI" id="CHEBI:30413"/>
    </ligand>
    <ligandPart>
        <name>Fe</name>
        <dbReference type="ChEBI" id="CHEBI:18248"/>
    </ligandPart>
</feature>
<keyword evidence="14" id="KW-1185">Reference proteome</keyword>
<dbReference type="EMBL" id="JAKOGI010000918">
    <property type="protein sequence ID" value="KAJ8429252.1"/>
    <property type="molecule type" value="Genomic_DNA"/>
</dbReference>
<gene>
    <name evidence="13" type="ORF">Cgig2_026288</name>
</gene>
<evidence type="ECO:0000313" key="14">
    <source>
        <dbReference type="Proteomes" id="UP001153076"/>
    </source>
</evidence>
<evidence type="ECO:0000256" key="9">
    <source>
        <dbReference type="ARBA" id="ARBA00023004"/>
    </source>
</evidence>
<comment type="caution">
    <text evidence="13">The sequence shown here is derived from an EMBL/GenBank/DDBJ whole genome shotgun (WGS) entry which is preliminary data.</text>
</comment>
<dbReference type="PANTHER" id="PTHR47953">
    <property type="entry name" value="OS08G0105600 PROTEIN"/>
    <property type="match status" value="1"/>
</dbReference>
<evidence type="ECO:0000256" key="3">
    <source>
        <dbReference type="ARBA" id="ARBA00010617"/>
    </source>
</evidence>
<dbReference type="InterPro" id="IPR001128">
    <property type="entry name" value="Cyt_P450"/>
</dbReference>
<dbReference type="GO" id="GO:0004497">
    <property type="term" value="F:monooxygenase activity"/>
    <property type="evidence" value="ECO:0007669"/>
    <property type="project" value="UniProtKB-KW"/>
</dbReference>
<dbReference type="GO" id="GO:0016020">
    <property type="term" value="C:membrane"/>
    <property type="evidence" value="ECO:0007669"/>
    <property type="project" value="UniProtKB-SubCell"/>
</dbReference>
<dbReference type="SUPFAM" id="SSF48264">
    <property type="entry name" value="Cytochrome P450"/>
    <property type="match status" value="1"/>
</dbReference>
<dbReference type="GO" id="GO:0005506">
    <property type="term" value="F:iron ion binding"/>
    <property type="evidence" value="ECO:0007669"/>
    <property type="project" value="InterPro"/>
</dbReference>
<evidence type="ECO:0000313" key="13">
    <source>
        <dbReference type="EMBL" id="KAJ8429252.1"/>
    </source>
</evidence>
<evidence type="ECO:0008006" key="15">
    <source>
        <dbReference type="Google" id="ProtNLM"/>
    </source>
</evidence>
<evidence type="ECO:0000256" key="1">
    <source>
        <dbReference type="ARBA" id="ARBA00001971"/>
    </source>
</evidence>
<dbReference type="Pfam" id="PF00067">
    <property type="entry name" value="p450"/>
    <property type="match status" value="1"/>
</dbReference>
<keyword evidence="4 12" id="KW-0349">Heme</keyword>
<keyword evidence="10" id="KW-0503">Monooxygenase</keyword>
<evidence type="ECO:0000256" key="7">
    <source>
        <dbReference type="ARBA" id="ARBA00022989"/>
    </source>
</evidence>
<name>A0A9Q1Q4A3_9CARY</name>
<comment type="cofactor">
    <cofactor evidence="1 12">
        <name>heme</name>
        <dbReference type="ChEBI" id="CHEBI:30413"/>
    </cofactor>
</comment>
<reference evidence="13" key="1">
    <citation type="submission" date="2022-04" db="EMBL/GenBank/DDBJ databases">
        <title>Carnegiea gigantea Genome sequencing and assembly v2.</title>
        <authorList>
            <person name="Copetti D."/>
            <person name="Sanderson M.J."/>
            <person name="Burquez A."/>
            <person name="Wojciechowski M.F."/>
        </authorList>
    </citation>
    <scope>NUCLEOTIDE SEQUENCE</scope>
    <source>
        <strain evidence="13">SGP5-SGP5p</strain>
        <tissue evidence="13">Aerial part</tissue>
    </source>
</reference>
<evidence type="ECO:0000256" key="5">
    <source>
        <dbReference type="ARBA" id="ARBA00022692"/>
    </source>
</evidence>
<evidence type="ECO:0000256" key="2">
    <source>
        <dbReference type="ARBA" id="ARBA00004167"/>
    </source>
</evidence>
<keyword evidence="9 12" id="KW-0408">Iron</keyword>